<dbReference type="AlphaFoldDB" id="A0A2W5KK31"/>
<dbReference type="Proteomes" id="UP000249577">
    <property type="component" value="Unassembled WGS sequence"/>
</dbReference>
<gene>
    <name evidence="2" type="ORF">DI565_10255</name>
</gene>
<sequence length="126" mass="13438">MADGGDPSSAGKAALNGVLGRCPRCGEGKLFRGFIALPPACDRCGLDYGFADSGDGPAVFVMLIAGFLALGFVLWFEFTYEPPFWVHLVVSLPVVAVICLALLRVMKGLLIALQHRNDAAEGRLDR</sequence>
<accession>A0A2W5KK31</accession>
<keyword evidence="1" id="KW-0472">Membrane</keyword>
<feature type="transmembrane region" description="Helical" evidence="1">
    <location>
        <begin position="84"/>
        <end position="106"/>
    </location>
</feature>
<comment type="caution">
    <text evidence="2">The sequence shown here is derived from an EMBL/GenBank/DDBJ whole genome shotgun (WGS) entry which is preliminary data.</text>
</comment>
<dbReference type="InterPro" id="IPR009325">
    <property type="entry name" value="DUF983"/>
</dbReference>
<reference evidence="2 3" key="1">
    <citation type="submission" date="2017-08" db="EMBL/GenBank/DDBJ databases">
        <title>Infants hospitalized years apart are colonized by the same room-sourced microbial strains.</title>
        <authorList>
            <person name="Brooks B."/>
            <person name="Olm M.R."/>
            <person name="Firek B.A."/>
            <person name="Baker R."/>
            <person name="Thomas B.C."/>
            <person name="Morowitz M.J."/>
            <person name="Banfield J.F."/>
        </authorList>
    </citation>
    <scope>NUCLEOTIDE SEQUENCE [LARGE SCALE GENOMIC DNA]</scope>
    <source>
        <strain evidence="2">S2_005_003_R2_43</strain>
    </source>
</reference>
<dbReference type="Pfam" id="PF06170">
    <property type="entry name" value="DUF983"/>
    <property type="match status" value="1"/>
</dbReference>
<keyword evidence="1" id="KW-0812">Transmembrane</keyword>
<keyword evidence="1" id="KW-1133">Transmembrane helix</keyword>
<evidence type="ECO:0008006" key="4">
    <source>
        <dbReference type="Google" id="ProtNLM"/>
    </source>
</evidence>
<name>A0A2W5KK31_ANCNO</name>
<evidence type="ECO:0000256" key="1">
    <source>
        <dbReference type="SAM" id="Phobius"/>
    </source>
</evidence>
<proteinExistence type="predicted"/>
<protein>
    <recommendedName>
        <fullName evidence="4">DUF983 domain-containing protein</fullName>
    </recommendedName>
</protein>
<feature type="transmembrane region" description="Helical" evidence="1">
    <location>
        <begin position="58"/>
        <end position="78"/>
    </location>
</feature>
<evidence type="ECO:0000313" key="2">
    <source>
        <dbReference type="EMBL" id="PZQ16164.1"/>
    </source>
</evidence>
<evidence type="ECO:0000313" key="3">
    <source>
        <dbReference type="Proteomes" id="UP000249577"/>
    </source>
</evidence>
<dbReference type="EMBL" id="QFPN01000004">
    <property type="protein sequence ID" value="PZQ16164.1"/>
    <property type="molecule type" value="Genomic_DNA"/>
</dbReference>
<organism evidence="2 3">
    <name type="scientific">Ancylobacter novellus</name>
    <name type="common">Thiobacillus novellus</name>
    <dbReference type="NCBI Taxonomy" id="921"/>
    <lineage>
        <taxon>Bacteria</taxon>
        <taxon>Pseudomonadati</taxon>
        <taxon>Pseudomonadota</taxon>
        <taxon>Alphaproteobacteria</taxon>
        <taxon>Hyphomicrobiales</taxon>
        <taxon>Xanthobacteraceae</taxon>
        <taxon>Ancylobacter</taxon>
    </lineage>
</organism>